<accession>A0ABU7V805</accession>
<dbReference type="EMBL" id="JAZHOV010000004">
    <property type="protein sequence ID" value="MEF2255146.1"/>
    <property type="molecule type" value="Genomic_DNA"/>
</dbReference>
<evidence type="ECO:0000313" key="5">
    <source>
        <dbReference type="Proteomes" id="UP001351900"/>
    </source>
</evidence>
<dbReference type="RefSeq" id="WP_331791489.1">
    <property type="nucleotide sequence ID" value="NZ_BAAAUO010000012.1"/>
</dbReference>
<dbReference type="Pfam" id="PF01844">
    <property type="entry name" value="HNH"/>
    <property type="match status" value="1"/>
</dbReference>
<evidence type="ECO:0000259" key="3">
    <source>
        <dbReference type="SMART" id="SM00507"/>
    </source>
</evidence>
<comment type="caution">
    <text evidence="4">The sequence shown here is derived from an EMBL/GenBank/DDBJ whole genome shotgun (WGS) entry which is preliminary data.</text>
</comment>
<feature type="region of interest" description="Disordered" evidence="2">
    <location>
        <begin position="253"/>
        <end position="298"/>
    </location>
</feature>
<sequence>MNDPLAHLLDALDGVGGSWPVSAGGERLPIESLDETQLVAANDRLGRLRRHLDAVHARVASEIARHSRPELGPDGLAKKHGYRNPIALVAATTGTTNGDAARLVAVGEATAPRPTFSGEDAPARHPHVAAGLSSGSIGMPAAAAIIAMLDRVAMRCDREILDAAEQTLVQQAAGLTLDQLAKVIARAEAHLDPDGLEPKESELRADRALHIFERAGMLHLRATLDPETAAPIKTAIEALVSAEFRAQADALGGGAANGAGTEVSAEVSTVDGDEPAAASAPGSGQLRALSPADADAPRRTVPQMQADALVLLASHLLGCDHKDVPIEGATVVVRMTLEQLTEGTGAALIDGIDQPVSVATARRMAAGGGVIPCVLGSHGEILDWGREKRLFTRAQKLALAERDGGCAGCGLPPGMTKAHHIRWWARDAGPTDLDNGVLLCDSCHHRVHDNGWEIRIDGTGVTARVWLIPPRHVDPDCTPRLGGRARFDYAA</sequence>
<dbReference type="InterPro" id="IPR003870">
    <property type="entry name" value="DUF222"/>
</dbReference>
<dbReference type="InterPro" id="IPR002711">
    <property type="entry name" value="HNH"/>
</dbReference>
<dbReference type="Gene3D" id="1.10.30.50">
    <property type="match status" value="1"/>
</dbReference>
<proteinExistence type="inferred from homology"/>
<evidence type="ECO:0000256" key="1">
    <source>
        <dbReference type="ARBA" id="ARBA00023450"/>
    </source>
</evidence>
<feature type="domain" description="HNH nuclease" evidence="3">
    <location>
        <begin position="394"/>
        <end position="445"/>
    </location>
</feature>
<dbReference type="Pfam" id="PF02720">
    <property type="entry name" value="DUF222"/>
    <property type="match status" value="1"/>
</dbReference>
<comment type="similarity">
    <text evidence="1">Belongs to the Rv1128c/1148c/1588c/1702c/1945/3466 family.</text>
</comment>
<name>A0ABU7V805_9MICO</name>
<reference evidence="4 5" key="1">
    <citation type="submission" date="2024-01" db="EMBL/GenBank/DDBJ databases">
        <title>the genome sequence of strain Microbacterium schleiferi NBRC 15075.</title>
        <authorList>
            <person name="Ding Y."/>
            <person name="Zhang G."/>
        </authorList>
    </citation>
    <scope>NUCLEOTIDE SEQUENCE [LARGE SCALE GENOMIC DNA]</scope>
    <source>
        <strain evidence="4 5">NBRC 15075</strain>
    </source>
</reference>
<dbReference type="InterPro" id="IPR003615">
    <property type="entry name" value="HNH_nuc"/>
</dbReference>
<evidence type="ECO:0000256" key="2">
    <source>
        <dbReference type="SAM" id="MobiDB-lite"/>
    </source>
</evidence>
<dbReference type="SMART" id="SM00507">
    <property type="entry name" value="HNHc"/>
    <property type="match status" value="1"/>
</dbReference>
<gene>
    <name evidence="4" type="ORF">V2V91_08355</name>
</gene>
<protein>
    <submittedName>
        <fullName evidence="4">DUF222 domain-containing protein</fullName>
    </submittedName>
</protein>
<evidence type="ECO:0000313" key="4">
    <source>
        <dbReference type="EMBL" id="MEF2255146.1"/>
    </source>
</evidence>
<organism evidence="4 5">
    <name type="scientific">Microbacterium schleiferi</name>
    <dbReference type="NCBI Taxonomy" id="69362"/>
    <lineage>
        <taxon>Bacteria</taxon>
        <taxon>Bacillati</taxon>
        <taxon>Actinomycetota</taxon>
        <taxon>Actinomycetes</taxon>
        <taxon>Micrococcales</taxon>
        <taxon>Microbacteriaceae</taxon>
        <taxon>Microbacterium</taxon>
    </lineage>
</organism>
<keyword evidence="5" id="KW-1185">Reference proteome</keyword>
<dbReference type="Proteomes" id="UP001351900">
    <property type="component" value="Unassembled WGS sequence"/>
</dbReference>
<dbReference type="CDD" id="cd00085">
    <property type="entry name" value="HNHc"/>
    <property type="match status" value="1"/>
</dbReference>